<keyword evidence="6" id="KW-0407">Ion channel</keyword>
<dbReference type="Proteomes" id="UP001608902">
    <property type="component" value="Unassembled WGS sequence"/>
</dbReference>
<dbReference type="GO" id="GO:0005886">
    <property type="term" value="C:plasma membrane"/>
    <property type="evidence" value="ECO:0007669"/>
    <property type="project" value="UniProtKB-SubCell"/>
</dbReference>
<evidence type="ECO:0000313" key="7">
    <source>
        <dbReference type="EMBL" id="MFH4983692.1"/>
    </source>
</evidence>
<evidence type="ECO:0000256" key="1">
    <source>
        <dbReference type="ARBA" id="ARBA00004370"/>
    </source>
</evidence>
<keyword evidence="4 6" id="KW-0472">Membrane</keyword>
<keyword evidence="6" id="KW-0406">Ion transport</keyword>
<dbReference type="GO" id="GO:0005254">
    <property type="term" value="F:chloride channel activity"/>
    <property type="evidence" value="ECO:0007669"/>
    <property type="project" value="UniProtKB-KW"/>
</dbReference>
<protein>
    <recommendedName>
        <fullName evidence="6">Bestrophin homolog</fullName>
    </recommendedName>
</protein>
<organism evidence="7 8">
    <name type="scientific">Gnathostoma spinigerum</name>
    <dbReference type="NCBI Taxonomy" id="75299"/>
    <lineage>
        <taxon>Eukaryota</taxon>
        <taxon>Metazoa</taxon>
        <taxon>Ecdysozoa</taxon>
        <taxon>Nematoda</taxon>
        <taxon>Chromadorea</taxon>
        <taxon>Rhabditida</taxon>
        <taxon>Spirurina</taxon>
        <taxon>Gnathostomatomorpha</taxon>
        <taxon>Gnathostomatoidea</taxon>
        <taxon>Gnathostomatidae</taxon>
        <taxon>Gnathostoma</taxon>
    </lineage>
</organism>
<evidence type="ECO:0000313" key="8">
    <source>
        <dbReference type="Proteomes" id="UP001608902"/>
    </source>
</evidence>
<feature type="transmembrane region" description="Helical" evidence="6">
    <location>
        <begin position="28"/>
        <end position="50"/>
    </location>
</feature>
<evidence type="ECO:0000256" key="4">
    <source>
        <dbReference type="ARBA" id="ARBA00023136"/>
    </source>
</evidence>
<comment type="subcellular location">
    <subcellularLocation>
        <location evidence="6">Cell membrane</location>
        <topology evidence="6">Multi-pass membrane protein</topology>
    </subcellularLocation>
    <subcellularLocation>
        <location evidence="1">Membrane</location>
    </subcellularLocation>
</comment>
<keyword evidence="6" id="KW-1003">Cell membrane</keyword>
<evidence type="ECO:0000256" key="2">
    <source>
        <dbReference type="ARBA" id="ARBA00022692"/>
    </source>
</evidence>
<keyword evidence="6" id="KW-0868">Chloride</keyword>
<gene>
    <name evidence="7" type="ORF">AB6A40_010401</name>
</gene>
<comment type="caution">
    <text evidence="7">The sequence shown here is derived from an EMBL/GenBank/DDBJ whole genome shotgun (WGS) entry which is preliminary data.</text>
</comment>
<keyword evidence="8" id="KW-1185">Reference proteome</keyword>
<dbReference type="EMBL" id="JBGFUD010013327">
    <property type="protein sequence ID" value="MFH4983692.1"/>
    <property type="molecule type" value="Genomic_DNA"/>
</dbReference>
<keyword evidence="3 6" id="KW-1133">Transmembrane helix</keyword>
<evidence type="ECO:0000256" key="5">
    <source>
        <dbReference type="ARBA" id="ARBA00034769"/>
    </source>
</evidence>
<keyword evidence="6" id="KW-0813">Transport</keyword>
<comment type="function">
    <text evidence="6">Forms chloride channels.</text>
</comment>
<keyword evidence="2 6" id="KW-0812">Transmembrane</keyword>
<sequence>MTISYQCDVRNASVISFCRILFRWKGSIWKAVVFELTIWSLLYASVSVFYRSNWFLNAKQKRGFAEVAHLIRRHMNLFPITFILGFYVSAVAKRWVDMIRNMGYVDNLALLIGNYIRGEDEYARLMRRAMVRWVCLSQVLVYRDINIGVRKRFPTLESIVKAGLIA</sequence>
<accession>A0ABD6F2N6</accession>
<keyword evidence="6" id="KW-0869">Chloride channel</keyword>
<reference evidence="7 8" key="1">
    <citation type="submission" date="2024-08" db="EMBL/GenBank/DDBJ databases">
        <title>Gnathostoma spinigerum genome.</title>
        <authorList>
            <person name="Gonzalez-Bertolin B."/>
            <person name="Monzon S."/>
            <person name="Zaballos A."/>
            <person name="Jimenez P."/>
            <person name="Dekumyoy P."/>
            <person name="Varona S."/>
            <person name="Cuesta I."/>
            <person name="Sumanam S."/>
            <person name="Adisakwattana P."/>
            <person name="Gasser R.B."/>
            <person name="Hernandez-Gonzalez A."/>
            <person name="Young N.D."/>
            <person name="Perteguer M.J."/>
        </authorList>
    </citation>
    <scope>NUCLEOTIDE SEQUENCE [LARGE SCALE GENOMIC DNA]</scope>
    <source>
        <strain evidence="7">AL3</strain>
        <tissue evidence="7">Liver</tissue>
    </source>
</reference>
<name>A0ABD6F2N6_9BILA</name>
<dbReference type="Pfam" id="PF01062">
    <property type="entry name" value="Bestrophin"/>
    <property type="match status" value="1"/>
</dbReference>
<dbReference type="GO" id="GO:0034707">
    <property type="term" value="C:chloride channel complex"/>
    <property type="evidence" value="ECO:0007669"/>
    <property type="project" value="UniProtKB-KW"/>
</dbReference>
<dbReference type="PANTHER" id="PTHR10736">
    <property type="entry name" value="BESTROPHIN"/>
    <property type="match status" value="1"/>
</dbReference>
<dbReference type="AlphaFoldDB" id="A0ABD6F2N6"/>
<evidence type="ECO:0000256" key="6">
    <source>
        <dbReference type="RuleBase" id="RU363126"/>
    </source>
</evidence>
<dbReference type="PANTHER" id="PTHR10736:SF0">
    <property type="entry name" value="BESTROPHIN HOMOLOG"/>
    <property type="match status" value="1"/>
</dbReference>
<evidence type="ECO:0000256" key="3">
    <source>
        <dbReference type="ARBA" id="ARBA00022989"/>
    </source>
</evidence>
<proteinExistence type="inferred from homology"/>
<comment type="similarity">
    <text evidence="5 6">Belongs to the anion channel-forming bestrophin (TC 1.A.46) family. Calcium-sensitive chloride channel subfamily.</text>
</comment>
<dbReference type="InterPro" id="IPR021134">
    <property type="entry name" value="Bestrophin-like"/>
</dbReference>
<feature type="transmembrane region" description="Helical" evidence="6">
    <location>
        <begin position="70"/>
        <end position="92"/>
    </location>
</feature>
<dbReference type="InterPro" id="IPR000615">
    <property type="entry name" value="Bestrophin"/>
</dbReference>